<evidence type="ECO:0000313" key="3">
    <source>
        <dbReference type="Proteomes" id="UP001162060"/>
    </source>
</evidence>
<feature type="compositionally biased region" description="Basic and acidic residues" evidence="1">
    <location>
        <begin position="11"/>
        <end position="24"/>
    </location>
</feature>
<accession>A0AAV1VI85</accession>
<comment type="caution">
    <text evidence="2">The sequence shown here is derived from an EMBL/GenBank/DDBJ whole genome shotgun (WGS) entry which is preliminary data.</text>
</comment>
<evidence type="ECO:0000313" key="2">
    <source>
        <dbReference type="EMBL" id="CAK7945557.1"/>
    </source>
</evidence>
<sequence>MGRRLTGRGGRVSERGSAEAEKQPQRPVLEFTMPRKKKCSQLPHGGG</sequence>
<dbReference type="EMBL" id="CAKLBY020000331">
    <property type="protein sequence ID" value="CAK7945557.1"/>
    <property type="molecule type" value="Genomic_DNA"/>
</dbReference>
<dbReference type="AlphaFoldDB" id="A0AAV1VI85"/>
<evidence type="ECO:0000256" key="1">
    <source>
        <dbReference type="SAM" id="MobiDB-lite"/>
    </source>
</evidence>
<dbReference type="Proteomes" id="UP001162060">
    <property type="component" value="Unassembled WGS sequence"/>
</dbReference>
<organism evidence="2 3">
    <name type="scientific">Peronospora matthiolae</name>
    <dbReference type="NCBI Taxonomy" id="2874970"/>
    <lineage>
        <taxon>Eukaryota</taxon>
        <taxon>Sar</taxon>
        <taxon>Stramenopiles</taxon>
        <taxon>Oomycota</taxon>
        <taxon>Peronosporomycetes</taxon>
        <taxon>Peronosporales</taxon>
        <taxon>Peronosporaceae</taxon>
        <taxon>Peronospora</taxon>
    </lineage>
</organism>
<name>A0AAV1VI85_9STRA</name>
<reference evidence="2" key="1">
    <citation type="submission" date="2024-01" db="EMBL/GenBank/DDBJ databases">
        <authorList>
            <person name="Webb A."/>
        </authorList>
    </citation>
    <scope>NUCLEOTIDE SEQUENCE</scope>
    <source>
        <strain evidence="2">Pm1</strain>
    </source>
</reference>
<gene>
    <name evidence="2" type="ORF">PM001_LOCUS30707</name>
</gene>
<proteinExistence type="predicted"/>
<feature type="region of interest" description="Disordered" evidence="1">
    <location>
        <begin position="1"/>
        <end position="47"/>
    </location>
</feature>
<protein>
    <submittedName>
        <fullName evidence="2">Uncharacterized protein</fullName>
    </submittedName>
</protein>